<feature type="transmembrane region" description="Helical" evidence="1">
    <location>
        <begin position="67"/>
        <end position="83"/>
    </location>
</feature>
<dbReference type="KEGG" id="mpt:Mpe_A3696"/>
<protein>
    <recommendedName>
        <fullName evidence="5">PEP-CTERM protein-sorting domain-containing protein</fullName>
    </recommendedName>
</protein>
<feature type="chain" id="PRO_5002645921" description="PEP-CTERM protein-sorting domain-containing protein" evidence="2">
    <location>
        <begin position="26"/>
        <end position="89"/>
    </location>
</feature>
<accession>A2SM60</accession>
<feature type="signal peptide" evidence="2">
    <location>
        <begin position="1"/>
        <end position="25"/>
    </location>
</feature>
<dbReference type="EMBL" id="CP000555">
    <property type="protein sequence ID" value="ABM96649.1"/>
    <property type="molecule type" value="Genomic_DNA"/>
</dbReference>
<sequence>MHSMNKALQTLIVTASLLVAGTASAATEAINAGVATQTTHADATQALSARSTVQESADVTALPEPSTYMQLLAAFLVMGFVVSRRTRRN</sequence>
<dbReference type="Proteomes" id="UP000000366">
    <property type="component" value="Chromosome"/>
</dbReference>
<evidence type="ECO:0000256" key="2">
    <source>
        <dbReference type="SAM" id="SignalP"/>
    </source>
</evidence>
<reference evidence="3 4" key="1">
    <citation type="journal article" date="2007" name="J. Bacteriol.">
        <title>Whole-genome analysis of the methyl tert-butyl ether-degrading beta-proteobacterium Methylibium petroleiphilum PM1.</title>
        <authorList>
            <person name="Kane S.R."/>
            <person name="Chakicherla A.Y."/>
            <person name="Chain P.S.G."/>
            <person name="Schmidt R."/>
            <person name="Shin M.W."/>
            <person name="Legler T.C."/>
            <person name="Scow K.M."/>
            <person name="Larimer F.W."/>
            <person name="Lucas S.M."/>
            <person name="Richardson P.M."/>
            <person name="Hristova K.R."/>
        </authorList>
    </citation>
    <scope>NUCLEOTIDE SEQUENCE [LARGE SCALE GENOMIC DNA]</scope>
    <source>
        <strain evidence="4">ATCC BAA-1232 / LMG 22953 / PM1</strain>
    </source>
</reference>
<dbReference type="AlphaFoldDB" id="A2SM60"/>
<keyword evidence="4" id="KW-1185">Reference proteome</keyword>
<evidence type="ECO:0008006" key="5">
    <source>
        <dbReference type="Google" id="ProtNLM"/>
    </source>
</evidence>
<organism evidence="3 4">
    <name type="scientific">Methylibium petroleiphilum (strain ATCC BAA-1232 / LMG 22953 / PM1)</name>
    <dbReference type="NCBI Taxonomy" id="420662"/>
    <lineage>
        <taxon>Bacteria</taxon>
        <taxon>Pseudomonadati</taxon>
        <taxon>Pseudomonadota</taxon>
        <taxon>Betaproteobacteria</taxon>
        <taxon>Burkholderiales</taxon>
        <taxon>Sphaerotilaceae</taxon>
        <taxon>Methylibium</taxon>
    </lineage>
</organism>
<evidence type="ECO:0000313" key="4">
    <source>
        <dbReference type="Proteomes" id="UP000000366"/>
    </source>
</evidence>
<gene>
    <name evidence="3" type="ordered locus">Mpe_A3696</name>
</gene>
<evidence type="ECO:0000256" key="1">
    <source>
        <dbReference type="SAM" id="Phobius"/>
    </source>
</evidence>
<keyword evidence="1" id="KW-0472">Membrane</keyword>
<proteinExistence type="predicted"/>
<keyword evidence="2" id="KW-0732">Signal</keyword>
<name>A2SM60_METPP</name>
<keyword evidence="1" id="KW-0812">Transmembrane</keyword>
<evidence type="ECO:0000313" key="3">
    <source>
        <dbReference type="EMBL" id="ABM96649.1"/>
    </source>
</evidence>
<dbReference type="HOGENOM" id="CLU_2451210_0_0_4"/>
<keyword evidence="1" id="KW-1133">Transmembrane helix</keyword>